<organism evidence="1 2">
    <name type="scientific">Brassica campestris</name>
    <name type="common">Field mustard</name>
    <dbReference type="NCBI Taxonomy" id="3711"/>
    <lineage>
        <taxon>Eukaryota</taxon>
        <taxon>Viridiplantae</taxon>
        <taxon>Streptophyta</taxon>
        <taxon>Embryophyta</taxon>
        <taxon>Tracheophyta</taxon>
        <taxon>Spermatophyta</taxon>
        <taxon>Magnoliopsida</taxon>
        <taxon>eudicotyledons</taxon>
        <taxon>Gunneridae</taxon>
        <taxon>Pentapetalae</taxon>
        <taxon>rosids</taxon>
        <taxon>malvids</taxon>
        <taxon>Brassicales</taxon>
        <taxon>Brassicaceae</taxon>
        <taxon>Brassiceae</taxon>
        <taxon>Brassica</taxon>
    </lineage>
</organism>
<dbReference type="Proteomes" id="UP000694005">
    <property type="component" value="Chromosome A06"/>
</dbReference>
<gene>
    <name evidence="1" type="ORF">BRAPAZ1V2_A06P05500.2</name>
</gene>
<dbReference type="EMBL" id="LS974622">
    <property type="protein sequence ID" value="CAG7868310.1"/>
    <property type="molecule type" value="Genomic_DNA"/>
</dbReference>
<dbReference type="AlphaFoldDB" id="A0A8D9D0D5"/>
<reference evidence="1 2" key="1">
    <citation type="submission" date="2021-07" db="EMBL/GenBank/DDBJ databases">
        <authorList>
            <consortium name="Genoscope - CEA"/>
            <person name="William W."/>
        </authorList>
    </citation>
    <scope>NUCLEOTIDE SEQUENCE [LARGE SCALE GENOMIC DNA]</scope>
</reference>
<evidence type="ECO:0000313" key="2">
    <source>
        <dbReference type="Proteomes" id="UP000694005"/>
    </source>
</evidence>
<dbReference type="Gramene" id="A06p05500.2_BraZ1">
    <property type="protein sequence ID" value="A06p05500.2_BraZ1.CDS"/>
    <property type="gene ID" value="A06g05500.2_BraZ1"/>
</dbReference>
<protein>
    <submittedName>
        <fullName evidence="1">Uncharacterized protein</fullName>
    </submittedName>
</protein>
<name>A0A8D9D0D5_BRACM</name>
<sequence length="52" mass="5761">MCCSAVDVFPEVSLRFGGGASTVLTPNCYERDTSEAENYYELFGLVSIDKIY</sequence>
<proteinExistence type="predicted"/>
<evidence type="ECO:0000313" key="1">
    <source>
        <dbReference type="EMBL" id="CAG7868310.1"/>
    </source>
</evidence>
<accession>A0A8D9D0D5</accession>